<comment type="caution">
    <text evidence="3">The sequence shown here is derived from an EMBL/GenBank/DDBJ whole genome shotgun (WGS) entry which is preliminary data.</text>
</comment>
<dbReference type="Proteomes" id="UP001180754">
    <property type="component" value="Unassembled WGS sequence"/>
</dbReference>
<sequence length="372" mass="40500">MRSPVRMFSPLSRPSPQSDHPDPERKVPRGFARVPRTRKVVIGLLLGAALLVLVDRCAVMYAEQRAEQTLQRKLGPAAAPEVNIHGFPFLTQVLGKRLDGVDVTLRDVPADQVSLAKIRAEATDIRLFGDLPLPVDGARAAQVDGDVLLSFDDLERDIGASHVRFSALDGNSVRAAGELPVAGWQVRIHALAHLRRDGDRGVATSVSGMWLDVPGIATYRPGRPARLRLHSEAAERISRDRTKARALLAVPSVARQLGVAPEATRLALRDDKALSRIMERPGFTDRLMRANLVDLVSDHPEALEGAGVDPVAARALMRLPVRELSERVAFSFHLPKQAKGLRLRNITVEREGIRADLTGSGLAVGTARRADS</sequence>
<dbReference type="EMBL" id="JAVRFD010000006">
    <property type="protein sequence ID" value="MDT0544150.1"/>
    <property type="molecule type" value="Genomic_DNA"/>
</dbReference>
<feature type="region of interest" description="Disordered" evidence="1">
    <location>
        <begin position="1"/>
        <end position="30"/>
    </location>
</feature>
<evidence type="ECO:0000313" key="4">
    <source>
        <dbReference type="Proteomes" id="UP001180754"/>
    </source>
</evidence>
<dbReference type="RefSeq" id="WP_311724557.1">
    <property type="nucleotide sequence ID" value="NZ_JAVRFD010000006.1"/>
</dbReference>
<keyword evidence="2" id="KW-0812">Transmembrane</keyword>
<protein>
    <submittedName>
        <fullName evidence="3">DUF2993 domain-containing protein</fullName>
    </submittedName>
</protein>
<dbReference type="Pfam" id="PF11209">
    <property type="entry name" value="LmeA"/>
    <property type="match status" value="1"/>
</dbReference>
<keyword evidence="2" id="KW-0472">Membrane</keyword>
<evidence type="ECO:0000256" key="2">
    <source>
        <dbReference type="SAM" id="Phobius"/>
    </source>
</evidence>
<dbReference type="InterPro" id="IPR021373">
    <property type="entry name" value="DUF2993"/>
</dbReference>
<keyword evidence="4" id="KW-1185">Reference proteome</keyword>
<organism evidence="3 4">
    <name type="scientific">Streptomyces lonegramiae</name>
    <dbReference type="NCBI Taxonomy" id="3075524"/>
    <lineage>
        <taxon>Bacteria</taxon>
        <taxon>Bacillati</taxon>
        <taxon>Actinomycetota</taxon>
        <taxon>Actinomycetes</taxon>
        <taxon>Kitasatosporales</taxon>
        <taxon>Streptomycetaceae</taxon>
        <taxon>Streptomyces</taxon>
    </lineage>
</organism>
<name>A0ABU2XGC6_9ACTN</name>
<proteinExistence type="predicted"/>
<gene>
    <name evidence="3" type="ORF">RND15_15785</name>
</gene>
<feature type="transmembrane region" description="Helical" evidence="2">
    <location>
        <begin position="40"/>
        <end position="62"/>
    </location>
</feature>
<evidence type="ECO:0000256" key="1">
    <source>
        <dbReference type="SAM" id="MobiDB-lite"/>
    </source>
</evidence>
<keyword evidence="2" id="KW-1133">Transmembrane helix</keyword>
<evidence type="ECO:0000313" key="3">
    <source>
        <dbReference type="EMBL" id="MDT0544150.1"/>
    </source>
</evidence>
<accession>A0ABU2XGC6</accession>
<reference evidence="3" key="1">
    <citation type="submission" date="2024-05" db="EMBL/GenBank/DDBJ databases">
        <title>30 novel species of actinomycetes from the DSMZ collection.</title>
        <authorList>
            <person name="Nouioui I."/>
        </authorList>
    </citation>
    <scope>NUCLEOTIDE SEQUENCE</scope>
    <source>
        <strain evidence="3">DSM 41529</strain>
    </source>
</reference>